<keyword evidence="2" id="KW-0472">Membrane</keyword>
<dbReference type="AlphaFoldDB" id="A0A4S1X3E9"/>
<keyword evidence="2" id="KW-0812">Transmembrane</keyword>
<evidence type="ECO:0000256" key="1">
    <source>
        <dbReference type="SAM" id="MobiDB-lite"/>
    </source>
</evidence>
<feature type="transmembrane region" description="Helical" evidence="2">
    <location>
        <begin position="232"/>
        <end position="256"/>
    </location>
</feature>
<keyword evidence="2" id="KW-1133">Transmembrane helix</keyword>
<evidence type="ECO:0000313" key="3">
    <source>
        <dbReference type="EMBL" id="TGX50263.1"/>
    </source>
</evidence>
<feature type="region of interest" description="Disordered" evidence="1">
    <location>
        <begin position="300"/>
        <end position="411"/>
    </location>
</feature>
<dbReference type="RefSeq" id="WP_135965181.1">
    <property type="nucleotide sequence ID" value="NZ_SRXT01000007.1"/>
</dbReference>
<proteinExistence type="predicted"/>
<accession>A0A4S1X3E9</accession>
<organism evidence="3 4">
    <name type="scientific">Sphingomonas gei</name>
    <dbReference type="NCBI Taxonomy" id="1395960"/>
    <lineage>
        <taxon>Bacteria</taxon>
        <taxon>Pseudomonadati</taxon>
        <taxon>Pseudomonadota</taxon>
        <taxon>Alphaproteobacteria</taxon>
        <taxon>Sphingomonadales</taxon>
        <taxon>Sphingomonadaceae</taxon>
        <taxon>Sphingomonas</taxon>
    </lineage>
</organism>
<protein>
    <submittedName>
        <fullName evidence="3">Uncharacterized protein</fullName>
    </submittedName>
</protein>
<keyword evidence="4" id="KW-1185">Reference proteome</keyword>
<name>A0A4S1X3E9_9SPHN</name>
<sequence length="411" mass="42728">MASYPHGAATQKRRFAVKVDDVEVGAHDRAGDVILQVYSVVVPRYAVYRTEKRVMVHYSDDGAEQAEQEKRIGQLYAVRGQISSLIDGWRAEEDVRNSKGARVGNGRRAARYDRRIADALLLALQGNVPAAIELLNGAKNDIVSERQSIARIDYLWTAMAVTGFFVLLMAIISSGTLYGVVHRLGPPYASVWTAVSGGTMGAFFSIATGLNTRTILIDLQNRNNRADAALRVMIGAISGGMLLCLLSSGLAANSLIAIGTLNETSVKATLLVFVLGFLAGFAERLLPDLLEKAKLGLEDDAPTAPKPSGGGATPGAGAGGGGGGAELPVTVTPVAAPTPEGRDAEASGPVDDPDAPVADESGAAAPPESVGDPESLAPSVTQVDDPDAASPLASEEGQPVTEEPPARPLTA</sequence>
<feature type="compositionally biased region" description="Gly residues" evidence="1">
    <location>
        <begin position="308"/>
        <end position="325"/>
    </location>
</feature>
<comment type="caution">
    <text evidence="3">The sequence shown here is derived from an EMBL/GenBank/DDBJ whole genome shotgun (WGS) entry which is preliminary data.</text>
</comment>
<feature type="compositionally biased region" description="Low complexity" evidence="1">
    <location>
        <begin position="328"/>
        <end position="339"/>
    </location>
</feature>
<dbReference type="OrthoDB" id="8447980at2"/>
<dbReference type="Proteomes" id="UP000306147">
    <property type="component" value="Unassembled WGS sequence"/>
</dbReference>
<dbReference type="EMBL" id="SRXT01000007">
    <property type="protein sequence ID" value="TGX50263.1"/>
    <property type="molecule type" value="Genomic_DNA"/>
</dbReference>
<evidence type="ECO:0000313" key="4">
    <source>
        <dbReference type="Proteomes" id="UP000306147"/>
    </source>
</evidence>
<feature type="transmembrane region" description="Helical" evidence="2">
    <location>
        <begin position="154"/>
        <end position="178"/>
    </location>
</feature>
<reference evidence="3 4" key="1">
    <citation type="submission" date="2019-04" db="EMBL/GenBank/DDBJ databases">
        <title>Sphingomonas psychrotolerans sp. nov., isolated from soil in the Tianshan Mountains, Xinjiang, China.</title>
        <authorList>
            <person name="Luo Y."/>
            <person name="Sheng H."/>
        </authorList>
    </citation>
    <scope>NUCLEOTIDE SEQUENCE [LARGE SCALE GENOMIC DNA]</scope>
    <source>
        <strain evidence="3 4">ZFGT-11</strain>
    </source>
</reference>
<feature type="transmembrane region" description="Helical" evidence="2">
    <location>
        <begin position="190"/>
        <end position="211"/>
    </location>
</feature>
<gene>
    <name evidence="3" type="ORF">E5A73_17740</name>
</gene>
<evidence type="ECO:0000256" key="2">
    <source>
        <dbReference type="SAM" id="Phobius"/>
    </source>
</evidence>